<accession>A0ABY9PJB7</accession>
<evidence type="ECO:0000256" key="1">
    <source>
        <dbReference type="SAM" id="MobiDB-lite"/>
    </source>
</evidence>
<feature type="compositionally biased region" description="Acidic residues" evidence="1">
    <location>
        <begin position="38"/>
        <end position="66"/>
    </location>
</feature>
<evidence type="ECO:0000313" key="2">
    <source>
        <dbReference type="EMBL" id="WMT13358.1"/>
    </source>
</evidence>
<feature type="compositionally biased region" description="Basic residues" evidence="1">
    <location>
        <begin position="70"/>
        <end position="79"/>
    </location>
</feature>
<dbReference type="EMBL" id="CP133586">
    <property type="protein sequence ID" value="WMT13358.1"/>
    <property type="molecule type" value="Genomic_DNA"/>
</dbReference>
<keyword evidence="3" id="KW-1185">Reference proteome</keyword>
<gene>
    <name evidence="2" type="ORF">RFB13_19270</name>
</gene>
<feature type="region of interest" description="Disordered" evidence="1">
    <location>
        <begin position="1"/>
        <end position="110"/>
    </location>
</feature>
<organism evidence="2 3">
    <name type="scientific">Serratia fonticola</name>
    <dbReference type="NCBI Taxonomy" id="47917"/>
    <lineage>
        <taxon>Bacteria</taxon>
        <taxon>Pseudomonadati</taxon>
        <taxon>Pseudomonadota</taxon>
        <taxon>Gammaproteobacteria</taxon>
        <taxon>Enterobacterales</taxon>
        <taxon>Yersiniaceae</taxon>
        <taxon>Serratia</taxon>
    </lineage>
</organism>
<name>A0ABY9PJB7_SERFO</name>
<dbReference type="RefSeq" id="WP_309205128.1">
    <property type="nucleotide sequence ID" value="NZ_CP133586.1"/>
</dbReference>
<protein>
    <submittedName>
        <fullName evidence="2">Uncharacterized protein</fullName>
    </submittedName>
</protein>
<proteinExistence type="predicted"/>
<sequence>MSNFKFAHLLGLKKKSSEEEDDGKEKSKKAKSRKAEDERDDEEDADDDDDREGMEDDDDSDPDDEEGGKTSKKGKKAKSRNAEDDGDDADAEEDEDENRDVKKGRSAERKRCAAIFGSKAAAGRPDMAAHLAFNTELSASAAIGTLSAMGAVAPEPAKKASLDDRMRQAQDVRLGPDASVAPSGSAKALVEKAASLYNSTQGKK</sequence>
<evidence type="ECO:0000313" key="3">
    <source>
        <dbReference type="Proteomes" id="UP001235341"/>
    </source>
</evidence>
<reference evidence="2 3" key="1">
    <citation type="submission" date="2023-08" db="EMBL/GenBank/DDBJ databases">
        <title>Complete Genome and Methylome dissection of Serratia fonticola NEB369.</title>
        <authorList>
            <person name="Fomenkov A."/>
            <person name="Roberts R.D."/>
        </authorList>
    </citation>
    <scope>NUCLEOTIDE SEQUENCE [LARGE SCALE GENOMIC DNA]</scope>
    <source>
        <strain evidence="2 3">NEB369</strain>
    </source>
</reference>
<feature type="compositionally biased region" description="Basic and acidic residues" evidence="1">
    <location>
        <begin position="99"/>
        <end position="110"/>
    </location>
</feature>
<dbReference type="Proteomes" id="UP001235341">
    <property type="component" value="Chromosome"/>
</dbReference>
<feature type="compositionally biased region" description="Acidic residues" evidence="1">
    <location>
        <begin position="84"/>
        <end position="98"/>
    </location>
</feature>